<proteinExistence type="predicted"/>
<name>X1VCN5_9ZZZZ</name>
<reference evidence="1" key="1">
    <citation type="journal article" date="2014" name="Front. Microbiol.">
        <title>High frequency of phylogenetically diverse reductive dehalogenase-homologous genes in deep subseafloor sedimentary metagenomes.</title>
        <authorList>
            <person name="Kawai M."/>
            <person name="Futagami T."/>
            <person name="Toyoda A."/>
            <person name="Takaki Y."/>
            <person name="Nishi S."/>
            <person name="Hori S."/>
            <person name="Arai W."/>
            <person name="Tsubouchi T."/>
            <person name="Morono Y."/>
            <person name="Uchiyama I."/>
            <person name="Ito T."/>
            <person name="Fujiyama A."/>
            <person name="Inagaki F."/>
            <person name="Takami H."/>
        </authorList>
    </citation>
    <scope>NUCLEOTIDE SEQUENCE</scope>
    <source>
        <strain evidence="1">Expedition CK06-06</strain>
    </source>
</reference>
<dbReference type="AlphaFoldDB" id="X1VCN5"/>
<organism evidence="1">
    <name type="scientific">marine sediment metagenome</name>
    <dbReference type="NCBI Taxonomy" id="412755"/>
    <lineage>
        <taxon>unclassified sequences</taxon>
        <taxon>metagenomes</taxon>
        <taxon>ecological metagenomes</taxon>
    </lineage>
</organism>
<dbReference type="EMBL" id="BARW01028912">
    <property type="protein sequence ID" value="GAJ03975.1"/>
    <property type="molecule type" value="Genomic_DNA"/>
</dbReference>
<feature type="non-terminal residue" evidence="1">
    <location>
        <position position="1"/>
    </location>
</feature>
<comment type="caution">
    <text evidence="1">The sequence shown here is derived from an EMBL/GenBank/DDBJ whole genome shotgun (WGS) entry which is preliminary data.</text>
</comment>
<accession>X1VCN5</accession>
<protein>
    <submittedName>
        <fullName evidence="1">Uncharacterized protein</fullName>
    </submittedName>
</protein>
<gene>
    <name evidence="1" type="ORF">S12H4_46576</name>
</gene>
<evidence type="ECO:0000313" key="1">
    <source>
        <dbReference type="EMBL" id="GAJ03975.1"/>
    </source>
</evidence>
<sequence>PILSDVETAEIDDRVRRVEQETKFINIHHLDLVILEEFSNQLQKNKSAFIMGTGFQLKAAPKTQALEISYLDMDEDIKKLEALSKKIAGRHISKIPLEDLKDIETIFSNLDSFCQSHLQILNQMDSTLKIPTRQKLWFQKSQNLKEHLRSNLLSVVFHPEEVYNDLDLLFSHAPSLLDFILPEFTTLQDLDLSWLCYGKRKDCYGE</sequence>